<reference evidence="13" key="1">
    <citation type="journal article" date="2020" name="mSystems">
        <title>Genome- and Community-Level Interaction Insights into Carbon Utilization and Element Cycling Functions of Hydrothermarchaeota in Hydrothermal Sediment.</title>
        <authorList>
            <person name="Zhou Z."/>
            <person name="Liu Y."/>
            <person name="Xu W."/>
            <person name="Pan J."/>
            <person name="Luo Z.H."/>
            <person name="Li M."/>
        </authorList>
    </citation>
    <scope>NUCLEOTIDE SEQUENCE [LARGE SCALE GENOMIC DNA]</scope>
    <source>
        <strain evidence="13">HyVt-345</strain>
    </source>
</reference>
<dbReference type="GO" id="GO:0016020">
    <property type="term" value="C:membrane"/>
    <property type="evidence" value="ECO:0007669"/>
    <property type="project" value="UniProtKB-SubCell"/>
</dbReference>
<dbReference type="Proteomes" id="UP000886191">
    <property type="component" value="Unassembled WGS sequence"/>
</dbReference>
<evidence type="ECO:0000313" key="13">
    <source>
        <dbReference type="EMBL" id="HEA20670.1"/>
    </source>
</evidence>
<evidence type="ECO:0000256" key="11">
    <source>
        <dbReference type="ARBA" id="ARBA00023444"/>
    </source>
</evidence>
<keyword evidence="10" id="KW-1015">Disulfide bond</keyword>
<keyword evidence="3 12" id="KW-0812">Transmembrane</keyword>
<keyword evidence="5 12" id="KW-1133">Transmembrane helix</keyword>
<keyword evidence="7" id="KW-0408">Iron</keyword>
<feature type="transmembrane region" description="Helical" evidence="12">
    <location>
        <begin position="203"/>
        <end position="224"/>
    </location>
</feature>
<feature type="transmembrane region" description="Helical" evidence="12">
    <location>
        <begin position="112"/>
        <end position="133"/>
    </location>
</feature>
<dbReference type="Pfam" id="PF02628">
    <property type="entry name" value="COX15-CtaA"/>
    <property type="match status" value="1"/>
</dbReference>
<dbReference type="EMBL" id="DRGL01000024">
    <property type="protein sequence ID" value="HEA20670.1"/>
    <property type="molecule type" value="Genomic_DNA"/>
</dbReference>
<gene>
    <name evidence="13" type="ORF">ENH87_07105</name>
</gene>
<keyword evidence="8" id="KW-0350">Heme biosynthesis</keyword>
<evidence type="ECO:0000256" key="7">
    <source>
        <dbReference type="ARBA" id="ARBA00023004"/>
    </source>
</evidence>
<proteinExistence type="predicted"/>
<sequence length="343" mass="39168">MQMKFRNLAKVTLVLVYLVIIAGAVVRMTGSGMGCPDWPKCFGYYIPPTEVEQLQWQPDREFKKGQVIIVDSTLQVAKMDIRTSAAYDGKNWEAYTKHDYAIFNPWHTWIEFINRLFGALAGLATLVLAFFSVRFWKTRKKVTLLSWLVVFGMGFQAWLGATVVYSVLAPAKITIHMIMALVIVAVLIYLIHTTKKEYTNQTYVKNLGTLLSVALIVTMVQIILGTQVRHIVDEQIDIVGESAKQLWLSDFDWAFYVHRSFSIAVVLLNLFIARKIWKHTLGYSKINWVLFFLGVELLTGVSMFYLDFPFGTQPIHLIIASLLFGVQFYLVLEVFKAKSVQLS</sequence>
<evidence type="ECO:0000256" key="9">
    <source>
        <dbReference type="ARBA" id="ARBA00023136"/>
    </source>
</evidence>
<dbReference type="PANTHER" id="PTHR35457">
    <property type="entry name" value="HEME A SYNTHASE"/>
    <property type="match status" value="1"/>
</dbReference>
<accession>A0A831VMH4</accession>
<dbReference type="AlphaFoldDB" id="A0A831VMH4"/>
<evidence type="ECO:0000256" key="2">
    <source>
        <dbReference type="ARBA" id="ARBA00022475"/>
    </source>
</evidence>
<evidence type="ECO:0000256" key="6">
    <source>
        <dbReference type="ARBA" id="ARBA00023002"/>
    </source>
</evidence>
<feature type="transmembrane region" description="Helical" evidence="12">
    <location>
        <begin position="317"/>
        <end position="335"/>
    </location>
</feature>
<dbReference type="InterPro" id="IPR050450">
    <property type="entry name" value="COX15/CtaA_HemeA_synthase"/>
</dbReference>
<dbReference type="PANTHER" id="PTHR35457:SF1">
    <property type="entry name" value="HEME A SYNTHASE"/>
    <property type="match status" value="1"/>
</dbReference>
<evidence type="ECO:0000256" key="3">
    <source>
        <dbReference type="ARBA" id="ARBA00022692"/>
    </source>
</evidence>
<comment type="pathway">
    <text evidence="11">Porphyrin-containing compound metabolism.</text>
</comment>
<evidence type="ECO:0000256" key="5">
    <source>
        <dbReference type="ARBA" id="ARBA00022989"/>
    </source>
</evidence>
<evidence type="ECO:0000256" key="8">
    <source>
        <dbReference type="ARBA" id="ARBA00023133"/>
    </source>
</evidence>
<keyword evidence="4" id="KW-0479">Metal-binding</keyword>
<feature type="transmembrane region" description="Helical" evidence="12">
    <location>
        <begin position="173"/>
        <end position="191"/>
    </location>
</feature>
<feature type="transmembrane region" description="Helical" evidence="12">
    <location>
        <begin position="253"/>
        <end position="273"/>
    </location>
</feature>
<keyword evidence="9 12" id="KW-0472">Membrane</keyword>
<organism evidence="13">
    <name type="scientific">Pricia antarctica</name>
    <dbReference type="NCBI Taxonomy" id="641691"/>
    <lineage>
        <taxon>Bacteria</taxon>
        <taxon>Pseudomonadati</taxon>
        <taxon>Bacteroidota</taxon>
        <taxon>Flavobacteriia</taxon>
        <taxon>Flavobacteriales</taxon>
        <taxon>Flavobacteriaceae</taxon>
        <taxon>Pricia</taxon>
    </lineage>
</organism>
<evidence type="ECO:0000256" key="4">
    <source>
        <dbReference type="ARBA" id="ARBA00022723"/>
    </source>
</evidence>
<feature type="transmembrane region" description="Helical" evidence="12">
    <location>
        <begin position="285"/>
        <end position="305"/>
    </location>
</feature>
<keyword evidence="6" id="KW-0560">Oxidoreductase</keyword>
<comment type="subcellular location">
    <subcellularLocation>
        <location evidence="1">Membrane</location>
        <topology evidence="1">Multi-pass membrane protein</topology>
    </subcellularLocation>
</comment>
<evidence type="ECO:0000256" key="1">
    <source>
        <dbReference type="ARBA" id="ARBA00004141"/>
    </source>
</evidence>
<dbReference type="GO" id="GO:0006784">
    <property type="term" value="P:heme A biosynthetic process"/>
    <property type="evidence" value="ECO:0007669"/>
    <property type="project" value="InterPro"/>
</dbReference>
<dbReference type="InterPro" id="IPR003780">
    <property type="entry name" value="COX15/CtaA_fam"/>
</dbReference>
<evidence type="ECO:0000256" key="12">
    <source>
        <dbReference type="SAM" id="Phobius"/>
    </source>
</evidence>
<keyword evidence="2" id="KW-1003">Cell membrane</keyword>
<feature type="transmembrane region" description="Helical" evidence="12">
    <location>
        <begin position="145"/>
        <end position="167"/>
    </location>
</feature>
<name>A0A831VMH4_9FLAO</name>
<protein>
    <submittedName>
        <fullName evidence="13">Heme A synthase</fullName>
    </submittedName>
</protein>
<feature type="transmembrane region" description="Helical" evidence="12">
    <location>
        <begin position="12"/>
        <end position="30"/>
    </location>
</feature>
<dbReference type="GO" id="GO:0016491">
    <property type="term" value="F:oxidoreductase activity"/>
    <property type="evidence" value="ECO:0007669"/>
    <property type="project" value="UniProtKB-KW"/>
</dbReference>
<dbReference type="GO" id="GO:0046872">
    <property type="term" value="F:metal ion binding"/>
    <property type="evidence" value="ECO:0007669"/>
    <property type="project" value="UniProtKB-KW"/>
</dbReference>
<evidence type="ECO:0000256" key="10">
    <source>
        <dbReference type="ARBA" id="ARBA00023157"/>
    </source>
</evidence>
<comment type="caution">
    <text evidence="13">The sequence shown here is derived from an EMBL/GenBank/DDBJ whole genome shotgun (WGS) entry which is preliminary data.</text>
</comment>